<dbReference type="PATRIC" id="fig|1230454.4.peg.2919"/>
<dbReference type="RefSeq" id="WP_008002444.1">
    <property type="nucleotide sequence ID" value="NZ_AOJI01000033.1"/>
</dbReference>
<gene>
    <name evidence="1" type="ORF">C461_14498</name>
</gene>
<reference evidence="1 2" key="1">
    <citation type="journal article" date="2014" name="PLoS Genet.">
        <title>Phylogenetically driven sequencing of extremely halophilic archaea reveals strategies for static and dynamic osmo-response.</title>
        <authorList>
            <person name="Becker E.A."/>
            <person name="Seitzer P.M."/>
            <person name="Tritt A."/>
            <person name="Larsen D."/>
            <person name="Krusor M."/>
            <person name="Yao A.I."/>
            <person name="Wu D."/>
            <person name="Madern D."/>
            <person name="Eisen J.A."/>
            <person name="Darling A.E."/>
            <person name="Facciotti M.T."/>
        </authorList>
    </citation>
    <scope>NUCLEOTIDE SEQUENCE [LARGE SCALE GENOMIC DNA]</scope>
    <source>
        <strain evidence="1 2">JCM 13560</strain>
    </source>
</reference>
<evidence type="ECO:0000313" key="1">
    <source>
        <dbReference type="EMBL" id="EMA65314.1"/>
    </source>
</evidence>
<comment type="caution">
    <text evidence="1">The sequence shown here is derived from an EMBL/GenBank/DDBJ whole genome shotgun (WGS) entry which is preliminary data.</text>
</comment>
<keyword evidence="2" id="KW-1185">Reference proteome</keyword>
<dbReference type="Proteomes" id="UP000011575">
    <property type="component" value="Unassembled WGS sequence"/>
</dbReference>
<dbReference type="EMBL" id="AOJI01000033">
    <property type="protein sequence ID" value="EMA65314.1"/>
    <property type="molecule type" value="Genomic_DNA"/>
</dbReference>
<organism evidence="1 2">
    <name type="scientific">Halorubrum aidingense JCM 13560</name>
    <dbReference type="NCBI Taxonomy" id="1230454"/>
    <lineage>
        <taxon>Archaea</taxon>
        <taxon>Methanobacteriati</taxon>
        <taxon>Methanobacteriota</taxon>
        <taxon>Stenosarchaea group</taxon>
        <taxon>Halobacteria</taxon>
        <taxon>Halobacteriales</taxon>
        <taxon>Haloferacaceae</taxon>
        <taxon>Halorubrum</taxon>
    </lineage>
</organism>
<dbReference type="Pfam" id="PF24373">
    <property type="entry name" value="DUF7529"/>
    <property type="match status" value="1"/>
</dbReference>
<accession>M0P6Z7</accession>
<evidence type="ECO:0000313" key="2">
    <source>
        <dbReference type="Proteomes" id="UP000011575"/>
    </source>
</evidence>
<proteinExistence type="predicted"/>
<name>M0P6Z7_9EURY</name>
<sequence length="166" mass="18520">MDVEEHPLADEDGAWTTVIDECRATAEEYRDRGWTAFAPVPGDVVPVPAPGDSVDEKVGLDVLLSGEEFDRLTELVDAVEFDEFEAFRAHENGIVYLTLVFRATVAETVLCLPLYYRVAEADRMLNRVRAGDAMTTYCHALSGDERVEFDHEDPTPLFPPQDVNDA</sequence>
<dbReference type="OrthoDB" id="325206at2157"/>
<protein>
    <submittedName>
        <fullName evidence="1">Uncharacterized protein</fullName>
    </submittedName>
</protein>
<dbReference type="InterPro" id="IPR055951">
    <property type="entry name" value="DUF7529"/>
</dbReference>
<dbReference type="AlphaFoldDB" id="M0P6Z7"/>